<organism evidence="4 5">
    <name type="scientific">Sphingorhabdus pulchriflava</name>
    <dbReference type="NCBI Taxonomy" id="2292257"/>
    <lineage>
        <taxon>Bacteria</taxon>
        <taxon>Pseudomonadati</taxon>
        <taxon>Pseudomonadota</taxon>
        <taxon>Alphaproteobacteria</taxon>
        <taxon>Sphingomonadales</taxon>
        <taxon>Sphingomonadaceae</taxon>
        <taxon>Sphingorhabdus</taxon>
    </lineage>
</organism>
<evidence type="ECO:0000256" key="2">
    <source>
        <dbReference type="SAM" id="SignalP"/>
    </source>
</evidence>
<dbReference type="SMART" id="SM00869">
    <property type="entry name" value="Autotransporter"/>
    <property type="match status" value="1"/>
</dbReference>
<feature type="signal peptide" evidence="2">
    <location>
        <begin position="1"/>
        <end position="35"/>
    </location>
</feature>
<accession>A0A371BI99</accession>
<dbReference type="EMBL" id="QRGP01000001">
    <property type="protein sequence ID" value="RDV07268.1"/>
    <property type="molecule type" value="Genomic_DNA"/>
</dbReference>
<keyword evidence="1 2" id="KW-0732">Signal</keyword>
<feature type="domain" description="Autotransporter" evidence="3">
    <location>
        <begin position="1341"/>
        <end position="1626"/>
    </location>
</feature>
<dbReference type="InterPro" id="IPR012332">
    <property type="entry name" value="Autotransporter_pectin_lyase_C"/>
</dbReference>
<dbReference type="Gene3D" id="2.160.20.20">
    <property type="match status" value="1"/>
</dbReference>
<dbReference type="NCBIfam" id="TIGR02601">
    <property type="entry name" value="autotrns_rpt"/>
    <property type="match status" value="8"/>
</dbReference>
<gene>
    <name evidence="4" type="ORF">DXH95_07860</name>
</gene>
<dbReference type="SUPFAM" id="SSF51126">
    <property type="entry name" value="Pectin lyase-like"/>
    <property type="match status" value="3"/>
</dbReference>
<name>A0A371BI99_9SPHN</name>
<dbReference type="SUPFAM" id="SSF103515">
    <property type="entry name" value="Autotransporter"/>
    <property type="match status" value="1"/>
</dbReference>
<dbReference type="Proteomes" id="UP000263833">
    <property type="component" value="Unassembled WGS sequence"/>
</dbReference>
<sequence>MPAVRANNNQKLVRGLGLMASASILSIMMAGEAQAACTPSTAQPLNNITTPLTTVHCTGVNTGQTITVNTDGVQVFVIASGATLDNSNVTLNGDSNLLGIDLGRSALNLVYSSSGNANNLEIQGNATNLVATLNGNQNNFGIYVGGTVTAAPGGIDLSAGVGQNQQFALQPGASLASTGNNAGNYLLTGGTGNQFFSLAGTLALQGNGLLINAGDGDDVVHVSATANFTSSNVHTINGGAGNDRLVLNGSGNTAFATTAVERLDVLAGVGGTRTMNENGSFTEVNVLSGTLSTSRVQALGQANSLVTLSNGTTLNLGFTTPTTVTNSFAGSGTILHNTIDPVTYGGSSSGFSGVFNILGGTATITSSDAFGSGSIVNGATLSFGGLNLTNNISGTGQVIVTGSGSSRLSGTNTFSGGLDIRGGILDVANVASLGSGAVTSSTGGGILAMGSTGNEVLSNNLTGNLALVMGGTGILDLTGTNSYTAGTLINNGAVRVDSFARLGTGQVIANAGGSLILNYNGAGQLLQTTPFMTGAGSFIKEGTGDVVMTQTSTYTGGTTIRAGRIGLNNGAALGTGNIQVDTGATLGIGNIVLLNDISGTGNIVKTASSTAELGGNNLGFTGTIDIQDGRIGVTDGRSLGSGTVLVGVGTVLRTDTSIVGDTTIVANLSGDGEFEKRGSNRVTLTGNNALTRNVFVGNGTLQIEGSQNIGSANIDLTLATSILDLSTSGSTTLSNNVGGLGAVVKTGTGTVFLTGSNSYSGGTDIQQGAIRVTDTSFLGTGAITVQAGAALDLSIAGSQTLNQSVTGAGILRKSDVGDLTLLSNGLIGGLDIVGGRVIVNTVTALGGGPVTTAADTQLVFDNGTTEVMSNPISGAGALTKDGTGALIIQNANSYTGGTIINAGRIGLNNGQGLGTGDVIVLQNAILNIGNVQLANNVSGAGQIVKTASSIGALTGINTHSGGTDIQGGTLVVNSPSALGTGAVIMGSGTNLIVDYSGSTNVALNNALTGSGTLVKDGSGTVVVNNSNSYSGGTQIIAGRLGLNFGNGLGTGGVVIGSGASLALGDVTYANATSGAGQIVKTSAGLTNVTGTNTHSGGIAIQAGTLAVSGNAALGSGTVAVSSGAVLEYTNANAATFSNSLSGAGSFNKLGSGQLTFANNFSIGTLGLTAGRTRINTIATANVNVGTNATLDGTGRIIGNLTNNGGTIAPGNSIGTLTVQGNYVHNANSVLEIEFDGAGNIDLLDVTGNATLNGGTLRFVSIGGAEGQGGTFLRTGGSLTGTFATVETVGAQLPLAVVYETNRAFMAPSVLTARPSTFNAQSLAAADTALGFIDSIGVGDVRHGEGNRIWLNGFGAWGKRSASGTTLAYDHDTRGMSGGVNFDAGGSITLGAALGWAKGDIKLGANGGGGDQSSVLGSLTARYSGTGVTLGGGVLYGKVDQDTLRNVSFNGFAGSVDGETDSKLFGAFAELGLPLGSTGGWTFSANARGSYVRQKQDGYTESGTSPLRLTLGDLKTSTMEGQAKLTAKTRLWDGGDHSDNGEGGLDLRVDLGTRYLGTLGDREIPVAFAVSGAGIVLQGDTRNTLQGLAGLALDYTTHGGATISLGYRGEIGKTDRHAVQAGVSFAF</sequence>
<evidence type="ECO:0000313" key="4">
    <source>
        <dbReference type="EMBL" id="RDV07268.1"/>
    </source>
</evidence>
<comment type="caution">
    <text evidence="4">The sequence shown here is derived from an EMBL/GenBank/DDBJ whole genome shotgun (WGS) entry which is preliminary data.</text>
</comment>
<dbReference type="PROSITE" id="PS51208">
    <property type="entry name" value="AUTOTRANSPORTER"/>
    <property type="match status" value="1"/>
</dbReference>
<dbReference type="Gene3D" id="2.40.128.130">
    <property type="entry name" value="Autotransporter beta-domain"/>
    <property type="match status" value="1"/>
</dbReference>
<evidence type="ECO:0000256" key="1">
    <source>
        <dbReference type="ARBA" id="ARBA00022729"/>
    </source>
</evidence>
<keyword evidence="5" id="KW-1185">Reference proteome</keyword>
<dbReference type="InterPro" id="IPR011050">
    <property type="entry name" value="Pectin_lyase_fold/virulence"/>
</dbReference>
<feature type="chain" id="PRO_5016970266" description="Autotransporter domain-containing protein" evidence="2">
    <location>
        <begin position="36"/>
        <end position="1626"/>
    </location>
</feature>
<dbReference type="RefSeq" id="WP_115548813.1">
    <property type="nucleotide sequence ID" value="NZ_QRGP01000001.1"/>
</dbReference>
<evidence type="ECO:0000313" key="5">
    <source>
        <dbReference type="Proteomes" id="UP000263833"/>
    </source>
</evidence>
<reference evidence="5" key="1">
    <citation type="submission" date="2018-08" db="EMBL/GenBank/DDBJ databases">
        <authorList>
            <person name="Kim S.-J."/>
            <person name="Jung G.-Y."/>
        </authorList>
    </citation>
    <scope>NUCLEOTIDE SEQUENCE [LARGE SCALE GENOMIC DNA]</scope>
    <source>
        <strain evidence="5">GY_G</strain>
    </source>
</reference>
<dbReference type="InterPro" id="IPR013425">
    <property type="entry name" value="Autotrns_rpt"/>
</dbReference>
<evidence type="ECO:0000259" key="3">
    <source>
        <dbReference type="PROSITE" id="PS51208"/>
    </source>
</evidence>
<protein>
    <recommendedName>
        <fullName evidence="3">Autotransporter domain-containing protein</fullName>
    </recommendedName>
</protein>
<dbReference type="InterPro" id="IPR036709">
    <property type="entry name" value="Autotransporte_beta_dom_sf"/>
</dbReference>
<proteinExistence type="predicted"/>
<dbReference type="OrthoDB" id="7195851at2"/>
<dbReference type="Pfam" id="PF12951">
    <property type="entry name" value="PATR"/>
    <property type="match status" value="9"/>
</dbReference>
<dbReference type="Pfam" id="PF03797">
    <property type="entry name" value="Autotransporter"/>
    <property type="match status" value="1"/>
</dbReference>
<dbReference type="InterPro" id="IPR005546">
    <property type="entry name" value="Autotransporte_beta"/>
</dbReference>